<protein>
    <recommendedName>
        <fullName evidence="3 4">Small ribosomal subunit protein bS6</fullName>
    </recommendedName>
</protein>
<proteinExistence type="inferred from homology"/>
<evidence type="ECO:0000256" key="3">
    <source>
        <dbReference type="ARBA" id="ARBA00035294"/>
    </source>
</evidence>
<dbReference type="OMA" id="AYPIQHK"/>
<dbReference type="GO" id="GO:0005840">
    <property type="term" value="C:ribosome"/>
    <property type="evidence" value="ECO:0007669"/>
    <property type="project" value="UniProtKB-KW"/>
</dbReference>
<dbReference type="PANTHER" id="PTHR21011">
    <property type="entry name" value="MITOCHONDRIAL 28S RIBOSOMAL PROTEIN S6"/>
    <property type="match status" value="1"/>
</dbReference>
<dbReference type="InterPro" id="IPR000529">
    <property type="entry name" value="Ribosomal_bS6"/>
</dbReference>
<accession>A0A2J8AZX9</accession>
<dbReference type="NCBIfam" id="TIGR00166">
    <property type="entry name" value="S6"/>
    <property type="match status" value="1"/>
</dbReference>
<dbReference type="InterPro" id="IPR035980">
    <property type="entry name" value="Ribosomal_bS6_sf"/>
</dbReference>
<dbReference type="RefSeq" id="WP_012992970.1">
    <property type="nucleotide sequence ID" value="NZ_NBZD01000004.1"/>
</dbReference>
<dbReference type="GO" id="GO:0005737">
    <property type="term" value="C:cytoplasm"/>
    <property type="evidence" value="ECO:0007669"/>
    <property type="project" value="UniProtKB-ARBA"/>
</dbReference>
<keyword evidence="4" id="KW-0687">Ribonucleoprotein</keyword>
<dbReference type="GO" id="GO:0006412">
    <property type="term" value="P:translation"/>
    <property type="evidence" value="ECO:0007669"/>
    <property type="project" value="UniProtKB-UniRule"/>
</dbReference>
<dbReference type="Proteomes" id="UP000236394">
    <property type="component" value="Unassembled WGS sequence"/>
</dbReference>
<evidence type="ECO:0000256" key="1">
    <source>
        <dbReference type="ARBA" id="ARBA00009512"/>
    </source>
</evidence>
<sequence length="94" mass="10715">MNKYELVYVLSTTQGDEAVAAASEKVQALVASKGTVTNVEEWGRRKLAYEIRDEKEGFYVVVNFEAAADAPYEIDRILKINEDVLRYLLIRKDN</sequence>
<dbReference type="PANTHER" id="PTHR21011:SF1">
    <property type="entry name" value="SMALL RIBOSOMAL SUBUNIT PROTEIN BS6M"/>
    <property type="match status" value="1"/>
</dbReference>
<dbReference type="SUPFAM" id="SSF54995">
    <property type="entry name" value="Ribosomal protein S6"/>
    <property type="match status" value="1"/>
</dbReference>
<gene>
    <name evidence="4" type="primary">rpsF</name>
    <name evidence="5" type="ORF">B7R76_06905</name>
</gene>
<keyword evidence="4" id="KW-0699">rRNA-binding</keyword>
<dbReference type="InterPro" id="IPR020814">
    <property type="entry name" value="Ribosomal_S6_plastid/chlpt"/>
</dbReference>
<dbReference type="GO" id="GO:0003735">
    <property type="term" value="F:structural constituent of ribosome"/>
    <property type="evidence" value="ECO:0007669"/>
    <property type="project" value="InterPro"/>
</dbReference>
<reference evidence="6" key="1">
    <citation type="submission" date="2017-04" db="EMBL/GenBank/DDBJ databases">
        <authorList>
            <person name="Bumgarner R.E."/>
            <person name="Fredricks D.N."/>
            <person name="Srinivasan S."/>
        </authorList>
    </citation>
    <scope>NUCLEOTIDE SEQUENCE [LARGE SCALE GENOMIC DNA]</scope>
    <source>
        <strain evidence="6">KA00405</strain>
    </source>
</reference>
<dbReference type="Pfam" id="PF01250">
    <property type="entry name" value="Ribosomal_S6"/>
    <property type="match status" value="1"/>
</dbReference>
<dbReference type="EMBL" id="NBZD01000004">
    <property type="protein sequence ID" value="PNH18057.1"/>
    <property type="molecule type" value="Genomic_DNA"/>
</dbReference>
<evidence type="ECO:0000313" key="5">
    <source>
        <dbReference type="EMBL" id="PNH18057.1"/>
    </source>
</evidence>
<dbReference type="HAMAP" id="MF_00360">
    <property type="entry name" value="Ribosomal_bS6"/>
    <property type="match status" value="1"/>
</dbReference>
<dbReference type="CDD" id="cd00473">
    <property type="entry name" value="bS6"/>
    <property type="match status" value="1"/>
</dbReference>
<keyword evidence="4" id="KW-0694">RNA-binding</keyword>
<dbReference type="AlphaFoldDB" id="A0A2J8AZX9"/>
<keyword evidence="4 5" id="KW-0689">Ribosomal protein</keyword>
<organism evidence="5 6">
    <name type="scientific">Mageeibacillus indolicus</name>
    <dbReference type="NCBI Taxonomy" id="884684"/>
    <lineage>
        <taxon>Bacteria</taxon>
        <taxon>Bacillati</taxon>
        <taxon>Bacillota</taxon>
        <taxon>Clostridia</taxon>
        <taxon>Eubacteriales</taxon>
        <taxon>Oscillospiraceae</taxon>
        <taxon>Mageeibacillus</taxon>
    </lineage>
</organism>
<dbReference type="Gene3D" id="3.30.70.60">
    <property type="match status" value="1"/>
</dbReference>
<dbReference type="GO" id="GO:0070181">
    <property type="term" value="F:small ribosomal subunit rRNA binding"/>
    <property type="evidence" value="ECO:0007669"/>
    <property type="project" value="TreeGrafter"/>
</dbReference>
<dbReference type="InterPro" id="IPR014717">
    <property type="entry name" value="Transl_elong_EF1B/ribsomal_bS6"/>
</dbReference>
<comment type="caution">
    <text evidence="5">The sequence shown here is derived from an EMBL/GenBank/DDBJ whole genome shotgun (WGS) entry which is preliminary data.</text>
</comment>
<comment type="function">
    <text evidence="2 4">Binds together with bS18 to 16S ribosomal RNA.</text>
</comment>
<evidence type="ECO:0000313" key="6">
    <source>
        <dbReference type="Proteomes" id="UP000236394"/>
    </source>
</evidence>
<comment type="similarity">
    <text evidence="1 4">Belongs to the bacterial ribosomal protein bS6 family.</text>
</comment>
<dbReference type="GO" id="GO:1990904">
    <property type="term" value="C:ribonucleoprotein complex"/>
    <property type="evidence" value="ECO:0007669"/>
    <property type="project" value="UniProtKB-KW"/>
</dbReference>
<name>A0A2J8AZX9_9FIRM</name>
<evidence type="ECO:0000256" key="4">
    <source>
        <dbReference type="HAMAP-Rule" id="MF_00360"/>
    </source>
</evidence>
<evidence type="ECO:0000256" key="2">
    <source>
        <dbReference type="ARBA" id="ARBA00035104"/>
    </source>
</evidence>